<dbReference type="AlphaFoldDB" id="A0AAN6KZN3"/>
<accession>A0AAN6KZN3</accession>
<sequence>MSDPPSSPTTTTTTCGVCDKAQPRGSDLTTIDFAKVCNECMQDTIKPKFLAALQNERDYPARWSARVVLRPEDYPGLLSESFQQEWQERLRMYNTPSEERIFCQHSVLRTSEEELEMMPELEQAAAHEGEKIGKCGAFVGARVVDGAVTLVCKRCAGNVCSGCGESLASRSQHACSAASLATVKMKSDEIEGLIRGKDFQICPGCNMGAELRDGCNAVWCNTCAIYFCYICGVEADDESAHWAKGSACPRYNARGAADAQFDLDDEEDGDMEIEDDSGDEAEGDSELEDDPGDEDEAKSELEGDSELEDGGGFHLNEEFRMAEDQPHQEFDDPQQPIRGGLNQSHDGLGVQESAAAGSFDGAVPVFREFRDFLRWRLGLTEDNPPASEDT</sequence>
<keyword evidence="3" id="KW-1185">Reference proteome</keyword>
<name>A0AAN6KZN3_9PEZI</name>
<gene>
    <name evidence="2" type="ORF">LTR91_003263</name>
</gene>
<dbReference type="SUPFAM" id="SSF57850">
    <property type="entry name" value="RING/U-box"/>
    <property type="match status" value="1"/>
</dbReference>
<protein>
    <recommendedName>
        <fullName evidence="4">RING-type domain-containing protein</fullName>
    </recommendedName>
</protein>
<feature type="compositionally biased region" description="Basic and acidic residues" evidence="1">
    <location>
        <begin position="315"/>
        <end position="330"/>
    </location>
</feature>
<feature type="region of interest" description="Disordered" evidence="1">
    <location>
        <begin position="262"/>
        <end position="359"/>
    </location>
</feature>
<dbReference type="GO" id="GO:0016567">
    <property type="term" value="P:protein ubiquitination"/>
    <property type="evidence" value="ECO:0007669"/>
    <property type="project" value="InterPro"/>
</dbReference>
<dbReference type="Gene3D" id="1.20.120.1750">
    <property type="match status" value="1"/>
</dbReference>
<organism evidence="2 3">
    <name type="scientific">Friedmanniomyces endolithicus</name>
    <dbReference type="NCBI Taxonomy" id="329885"/>
    <lineage>
        <taxon>Eukaryota</taxon>
        <taxon>Fungi</taxon>
        <taxon>Dikarya</taxon>
        <taxon>Ascomycota</taxon>
        <taxon>Pezizomycotina</taxon>
        <taxon>Dothideomycetes</taxon>
        <taxon>Dothideomycetidae</taxon>
        <taxon>Mycosphaerellales</taxon>
        <taxon>Teratosphaeriaceae</taxon>
        <taxon>Friedmanniomyces</taxon>
    </lineage>
</organism>
<dbReference type="EMBL" id="JAUJLE010000017">
    <property type="protein sequence ID" value="KAK1007735.1"/>
    <property type="molecule type" value="Genomic_DNA"/>
</dbReference>
<proteinExistence type="predicted"/>
<dbReference type="InterPro" id="IPR031127">
    <property type="entry name" value="E3_UB_ligase_RBR"/>
</dbReference>
<evidence type="ECO:0000313" key="3">
    <source>
        <dbReference type="Proteomes" id="UP001175353"/>
    </source>
</evidence>
<dbReference type="GO" id="GO:0004842">
    <property type="term" value="F:ubiquitin-protein transferase activity"/>
    <property type="evidence" value="ECO:0007669"/>
    <property type="project" value="InterPro"/>
</dbReference>
<dbReference type="CDD" id="cd20336">
    <property type="entry name" value="Rcat_RBR"/>
    <property type="match status" value="1"/>
</dbReference>
<comment type="caution">
    <text evidence="2">The sequence shown here is derived from an EMBL/GenBank/DDBJ whole genome shotgun (WGS) entry which is preliminary data.</text>
</comment>
<dbReference type="PANTHER" id="PTHR11685">
    <property type="entry name" value="RBR FAMILY RING FINGER AND IBR DOMAIN-CONTAINING"/>
    <property type="match status" value="1"/>
</dbReference>
<evidence type="ECO:0000313" key="2">
    <source>
        <dbReference type="EMBL" id="KAK1007735.1"/>
    </source>
</evidence>
<dbReference type="Proteomes" id="UP001175353">
    <property type="component" value="Unassembled WGS sequence"/>
</dbReference>
<evidence type="ECO:0008006" key="4">
    <source>
        <dbReference type="Google" id="ProtNLM"/>
    </source>
</evidence>
<evidence type="ECO:0000256" key="1">
    <source>
        <dbReference type="SAM" id="MobiDB-lite"/>
    </source>
</evidence>
<feature type="compositionally biased region" description="Acidic residues" evidence="1">
    <location>
        <begin position="262"/>
        <end position="309"/>
    </location>
</feature>
<reference evidence="2" key="1">
    <citation type="submission" date="2023-06" db="EMBL/GenBank/DDBJ databases">
        <title>Black Yeasts Isolated from many extreme environments.</title>
        <authorList>
            <person name="Coleine C."/>
            <person name="Stajich J.E."/>
            <person name="Selbmann L."/>
        </authorList>
    </citation>
    <scope>NUCLEOTIDE SEQUENCE</scope>
    <source>
        <strain evidence="2">CCFEE 5200</strain>
    </source>
</reference>